<protein>
    <submittedName>
        <fullName evidence="2">Uncharacterized protein</fullName>
    </submittedName>
</protein>
<dbReference type="EMBL" id="JAVFWL010000001">
    <property type="protein sequence ID" value="KAK6730741.1"/>
    <property type="molecule type" value="Genomic_DNA"/>
</dbReference>
<dbReference type="Proteomes" id="UP001303046">
    <property type="component" value="Unassembled WGS sequence"/>
</dbReference>
<organism evidence="2 3">
    <name type="scientific">Necator americanus</name>
    <name type="common">Human hookworm</name>
    <dbReference type="NCBI Taxonomy" id="51031"/>
    <lineage>
        <taxon>Eukaryota</taxon>
        <taxon>Metazoa</taxon>
        <taxon>Ecdysozoa</taxon>
        <taxon>Nematoda</taxon>
        <taxon>Chromadorea</taxon>
        <taxon>Rhabditida</taxon>
        <taxon>Rhabditina</taxon>
        <taxon>Rhabditomorpha</taxon>
        <taxon>Strongyloidea</taxon>
        <taxon>Ancylostomatidae</taxon>
        <taxon>Bunostominae</taxon>
        <taxon>Necator</taxon>
    </lineage>
</organism>
<evidence type="ECO:0000256" key="1">
    <source>
        <dbReference type="SAM" id="Phobius"/>
    </source>
</evidence>
<evidence type="ECO:0000313" key="3">
    <source>
        <dbReference type="Proteomes" id="UP001303046"/>
    </source>
</evidence>
<gene>
    <name evidence="2" type="primary">Necator_chrI.g3428</name>
    <name evidence="2" type="ORF">RB195_007299</name>
</gene>
<keyword evidence="1" id="KW-1133">Transmembrane helix</keyword>
<accession>A0ABR1BY93</accession>
<sequence>MSEETSHFLSLVKDAKYEEALLFLHDFHEQNSFRKLAINSIFDAATMFRDNNDDDLKNIVETLFEAIYPDTLKFRICFNFLSGRTTSHFAELLITQMLSLVSNKFIESNFDEWYDLSHELPMKLEENIIGEHDPNVFDSALHAAYILYRLRVIPFVLPKRMSTAFETAVHSREIEIPQAFPLLFYYSRTHPFSPRLLNITAPTTLVPCVYSRNLLGKYLMEGLTNYLHENDYNYEGFFVRPVLTALDHIVNTLENLDTSDIPLCTNLIMPLLRFIEDFQQHGFRVSIMKRCRELMLLFKCKPKVFLIKHVVQEILARSDLHLENEAAVVAWFVDLYRQHLDEKIFQEELGSFLGMLENTRYENMSLATNYYSSVFVLIQTLAIKRFNLEMLPEVETRIIRRVYEQLTDYIELEKMRKNNEESKGPAIPKLPDGFHFDVDPSIEASTVDQIRKVVRTLKESLSILFLASSSFFLTFVFLCLPHQNAEIRYKRMTVSLPCRLTM</sequence>
<keyword evidence="3" id="KW-1185">Reference proteome</keyword>
<keyword evidence="1" id="KW-0812">Transmembrane</keyword>
<comment type="caution">
    <text evidence="2">The sequence shown here is derived from an EMBL/GenBank/DDBJ whole genome shotgun (WGS) entry which is preliminary data.</text>
</comment>
<feature type="transmembrane region" description="Helical" evidence="1">
    <location>
        <begin position="461"/>
        <end position="480"/>
    </location>
</feature>
<evidence type="ECO:0000313" key="2">
    <source>
        <dbReference type="EMBL" id="KAK6730741.1"/>
    </source>
</evidence>
<name>A0ABR1BY93_NECAM</name>
<reference evidence="2 3" key="1">
    <citation type="submission" date="2023-08" db="EMBL/GenBank/DDBJ databases">
        <title>A Necator americanus chromosomal reference genome.</title>
        <authorList>
            <person name="Ilik V."/>
            <person name="Petrzelkova K.J."/>
            <person name="Pardy F."/>
            <person name="Fuh T."/>
            <person name="Niatou-Singa F.S."/>
            <person name="Gouil Q."/>
            <person name="Baker L."/>
            <person name="Ritchie M.E."/>
            <person name="Jex A.R."/>
            <person name="Gazzola D."/>
            <person name="Li H."/>
            <person name="Toshio Fujiwara R."/>
            <person name="Zhan B."/>
            <person name="Aroian R.V."/>
            <person name="Pafco B."/>
            <person name="Schwarz E.M."/>
        </authorList>
    </citation>
    <scope>NUCLEOTIDE SEQUENCE [LARGE SCALE GENOMIC DNA]</scope>
    <source>
        <strain evidence="2 3">Aroian</strain>
        <tissue evidence="2">Whole animal</tissue>
    </source>
</reference>
<keyword evidence="1" id="KW-0472">Membrane</keyword>
<proteinExistence type="predicted"/>